<reference evidence="8 9" key="1">
    <citation type="submission" date="2018-08" db="EMBL/GenBank/DDBJ databases">
        <title>A genome reference for cultivated species of the human gut microbiota.</title>
        <authorList>
            <person name="Zou Y."/>
            <person name="Xue W."/>
            <person name="Luo G."/>
        </authorList>
    </citation>
    <scope>NUCLEOTIDE SEQUENCE [LARGE SCALE GENOMIC DNA]</scope>
    <source>
        <strain evidence="8 9">AF26-20BH</strain>
    </source>
</reference>
<comment type="catalytic activity">
    <reaction evidence="1">
        <text>Hydrolysis of terminal non-reducing beta-D-galactose residues in beta-D-galactosides.</text>
        <dbReference type="EC" id="3.2.1.23"/>
    </reaction>
</comment>
<feature type="domain" description="Glycoside hydrolase family 2 immunoglobulin-like beta-sandwich" evidence="6">
    <location>
        <begin position="222"/>
        <end position="328"/>
    </location>
</feature>
<dbReference type="AlphaFoldDB" id="A0A412DJS6"/>
<dbReference type="Gene3D" id="2.60.120.260">
    <property type="entry name" value="Galactose-binding domain-like"/>
    <property type="match status" value="1"/>
</dbReference>
<dbReference type="PANTHER" id="PTHR46323:SF2">
    <property type="entry name" value="BETA-GALACTOSIDASE"/>
    <property type="match status" value="1"/>
</dbReference>
<dbReference type="InterPro" id="IPR036156">
    <property type="entry name" value="Beta-gal/glucu_dom_sf"/>
</dbReference>
<dbReference type="Gene3D" id="2.60.40.10">
    <property type="entry name" value="Immunoglobulins"/>
    <property type="match status" value="1"/>
</dbReference>
<dbReference type="Gene3D" id="3.20.20.80">
    <property type="entry name" value="Glycosidases"/>
    <property type="match status" value="1"/>
</dbReference>
<dbReference type="InterPro" id="IPR006104">
    <property type="entry name" value="Glyco_hydro_2_N"/>
</dbReference>
<evidence type="ECO:0000259" key="7">
    <source>
        <dbReference type="Pfam" id="PF02837"/>
    </source>
</evidence>
<evidence type="ECO:0000313" key="9">
    <source>
        <dbReference type="Proteomes" id="UP000283310"/>
    </source>
</evidence>
<dbReference type="GO" id="GO:0004565">
    <property type="term" value="F:beta-galactosidase activity"/>
    <property type="evidence" value="ECO:0007669"/>
    <property type="project" value="UniProtKB-EC"/>
</dbReference>
<dbReference type="PANTHER" id="PTHR46323">
    <property type="entry name" value="BETA-GALACTOSIDASE"/>
    <property type="match status" value="1"/>
</dbReference>
<dbReference type="InterPro" id="IPR008979">
    <property type="entry name" value="Galactose-bd-like_sf"/>
</dbReference>
<dbReference type="InterPro" id="IPR006102">
    <property type="entry name" value="Ig-like_GH2"/>
</dbReference>
<dbReference type="GO" id="GO:0005990">
    <property type="term" value="P:lactose catabolic process"/>
    <property type="evidence" value="ECO:0007669"/>
    <property type="project" value="TreeGrafter"/>
</dbReference>
<dbReference type="Pfam" id="PF00703">
    <property type="entry name" value="Glyco_hydro_2"/>
    <property type="match status" value="1"/>
</dbReference>
<dbReference type="InterPro" id="IPR050347">
    <property type="entry name" value="Bact_Beta-galactosidase"/>
</dbReference>
<dbReference type="SUPFAM" id="SSF49785">
    <property type="entry name" value="Galactose-binding domain-like"/>
    <property type="match status" value="1"/>
</dbReference>
<comment type="similarity">
    <text evidence="2">Belongs to the glycosyl hydrolase 2 family.</text>
</comment>
<evidence type="ECO:0000256" key="5">
    <source>
        <dbReference type="ARBA" id="ARBA00023295"/>
    </source>
</evidence>
<dbReference type="RefSeq" id="WP_117904032.1">
    <property type="nucleotide sequence ID" value="NZ_JADNPL010000017.1"/>
</dbReference>
<protein>
    <recommendedName>
        <fullName evidence="3">beta-galactosidase</fullName>
        <ecNumber evidence="3">3.2.1.23</ecNumber>
    </recommendedName>
</protein>
<dbReference type="SUPFAM" id="SSF51445">
    <property type="entry name" value="(Trans)glycosidases"/>
    <property type="match status" value="1"/>
</dbReference>
<accession>A0A412DJS6</accession>
<proteinExistence type="inferred from homology"/>
<dbReference type="EC" id="3.2.1.23" evidence="3"/>
<evidence type="ECO:0000256" key="3">
    <source>
        <dbReference type="ARBA" id="ARBA00012756"/>
    </source>
</evidence>
<dbReference type="EMBL" id="QRTW01000017">
    <property type="protein sequence ID" value="RGR12238.1"/>
    <property type="molecule type" value="Genomic_DNA"/>
</dbReference>
<evidence type="ECO:0000256" key="2">
    <source>
        <dbReference type="ARBA" id="ARBA00007401"/>
    </source>
</evidence>
<dbReference type="InterPro" id="IPR013783">
    <property type="entry name" value="Ig-like_fold"/>
</dbReference>
<organism evidence="8 9">
    <name type="scientific">Bacteroides stercoris</name>
    <dbReference type="NCBI Taxonomy" id="46506"/>
    <lineage>
        <taxon>Bacteria</taxon>
        <taxon>Pseudomonadati</taxon>
        <taxon>Bacteroidota</taxon>
        <taxon>Bacteroidia</taxon>
        <taxon>Bacteroidales</taxon>
        <taxon>Bacteroidaceae</taxon>
        <taxon>Bacteroides</taxon>
    </lineage>
</organism>
<dbReference type="SUPFAM" id="SSF49303">
    <property type="entry name" value="beta-Galactosidase/glucuronidase domain"/>
    <property type="match status" value="1"/>
</dbReference>
<name>A0A412DJS6_BACSE</name>
<dbReference type="GO" id="GO:0009341">
    <property type="term" value="C:beta-galactosidase complex"/>
    <property type="evidence" value="ECO:0007669"/>
    <property type="project" value="TreeGrafter"/>
</dbReference>
<evidence type="ECO:0000259" key="6">
    <source>
        <dbReference type="Pfam" id="PF00703"/>
    </source>
</evidence>
<keyword evidence="4" id="KW-0378">Hydrolase</keyword>
<evidence type="ECO:0000256" key="1">
    <source>
        <dbReference type="ARBA" id="ARBA00001412"/>
    </source>
</evidence>
<dbReference type="Pfam" id="PF02837">
    <property type="entry name" value="Glyco_hydro_2_N"/>
    <property type="match status" value="1"/>
</dbReference>
<keyword evidence="5" id="KW-0326">Glycosidase</keyword>
<comment type="caution">
    <text evidence="8">The sequence shown here is derived from an EMBL/GenBank/DDBJ whole genome shotgun (WGS) entry which is preliminary data.</text>
</comment>
<dbReference type="Proteomes" id="UP000283310">
    <property type="component" value="Unassembled WGS sequence"/>
</dbReference>
<feature type="domain" description="Glycosyl hydrolases family 2 sugar binding" evidence="7">
    <location>
        <begin position="26"/>
        <end position="220"/>
    </location>
</feature>
<gene>
    <name evidence="8" type="ORF">DWY65_10695</name>
</gene>
<evidence type="ECO:0000256" key="4">
    <source>
        <dbReference type="ARBA" id="ARBA00022801"/>
    </source>
</evidence>
<evidence type="ECO:0000313" key="8">
    <source>
        <dbReference type="EMBL" id="RGR12238.1"/>
    </source>
</evidence>
<sequence>MKHIIASLFIAFAGSLAVVGQNHSVSLSGKWAFQIDREDKGIREEWFNKTLNDRINLPGSMPEKQKGDDVTVRTRWTGSLYDSSYYFNPYMEKYRIDGQVKLPFFLTPDKHYVGVAWYQKRVTVPDSWKGERVVLFLERPHIETTVWINRQEVGMQNSLCVPHVYDLTSYVTPGKSYLVTIRVDNRIKEINVGPDSHSITDQTQGNWNGIVGKIELQSTPKVFFEDIQIYPDLAGKKALVCMNVRASSSVNGEITLSAKSFNTDVNHEIAPVYQTVTVRKGDNLFEMELPMGQDFLIWDEFSPALYRLTATLKNGKQIETKQIQFGMREFTINGKWFYINGRKTMLRGTVENCDFPLTGYAPMDVASWERVFRICRSYGLNHMRFHSYCPPEAAFIAADLVGFYLQPEGPSWPNHGPKLGNGQPIDKYLMDETIALTKAYGNYASYCMLACGNEPSGHWVNWVSKFVDYWKTADSRRVYTGASVGGSWKWQPHNQYHVKAGARGVTWAKRQPESMSDYRAKIDTVRQPYVSHETGQWCVFPDFNEIRKYTGVNKARNFEIFRDILEDNDMGGQAHDFMMASGKLQAICYKHEIEKTLRTPDYAGFQLLALNDYSGQGTALVGVLNVFFEEKGYINAAEFRRFCSPTVPLARIPKFVYTNDESFHADIEIAHFGATPLREARTIYTVKDEYGKVYAHGTVGSSDIPIGNLFSLGSVDLDLGAIDTPQKLNLEICIENTSAVNDWDFWVYPAHVELAEGDVYTTDTLDEQAISVLEQGGNVLITAAGKVSYGKEVVQHFTPVFWNTSWFKMRPPHTTGIFLNEYHPLFKEFPTEYHSNLQWWELLNKAQVMQFTDFPDDFQPIVQNIDTWFISRKIGVLFEANVLSGKLMMTSMDITSQLEKRVAARQLHKAILDYMNSDNFRPSTTVPVERVQELFTKVAGNVKSYTKDSPDELKTKIN</sequence>
<dbReference type="InterPro" id="IPR017853">
    <property type="entry name" value="GH"/>
</dbReference>